<dbReference type="VEuPathDB" id="FungiDB:HMPREF1120_03463"/>
<evidence type="ECO:0000313" key="2">
    <source>
        <dbReference type="EMBL" id="EHY55322.1"/>
    </source>
</evidence>
<evidence type="ECO:0000256" key="1">
    <source>
        <dbReference type="SAM" id="Phobius"/>
    </source>
</evidence>
<dbReference type="AlphaFoldDB" id="H6BX36"/>
<dbReference type="RefSeq" id="XP_009155783.1">
    <property type="nucleotide sequence ID" value="XM_009157535.1"/>
</dbReference>
<feature type="transmembrane region" description="Helical" evidence="1">
    <location>
        <begin position="12"/>
        <end position="37"/>
    </location>
</feature>
<sequence>MCGMAVRGSGGLSSAGGVGSAVMLTWLAVLDVLVVVVDRCRWARLLAIVDAMGSSPSRIWSAAGWHAVEGRLMFTEEREDERLPVSVVGVLIRVLMLLIRAWLSAMESRGKLDLRSPLDLELLLGRGRTRDSWLALALALAMTSHALAGKSGTSKSVASAAGNPEWLLLIDRRLAGRSGCCEVDCDSGLGSGDVILL</sequence>
<keyword evidence="1" id="KW-1133">Transmembrane helix</keyword>
<dbReference type="InParanoid" id="H6BX36"/>
<evidence type="ECO:0000313" key="3">
    <source>
        <dbReference type="Proteomes" id="UP000007304"/>
    </source>
</evidence>
<gene>
    <name evidence="2" type="ORF">HMPREF1120_03463</name>
</gene>
<proteinExistence type="predicted"/>
<dbReference type="GeneID" id="20308102"/>
<keyword evidence="1" id="KW-0812">Transmembrane</keyword>
<dbReference type="Proteomes" id="UP000007304">
    <property type="component" value="Unassembled WGS sequence"/>
</dbReference>
<dbReference type="EMBL" id="JH226132">
    <property type="protein sequence ID" value="EHY55322.1"/>
    <property type="molecule type" value="Genomic_DNA"/>
</dbReference>
<dbReference type="HOGENOM" id="CLU_1384172_0_0_1"/>
<accession>H6BX36</accession>
<organism evidence="2 3">
    <name type="scientific">Exophiala dermatitidis (strain ATCC 34100 / CBS 525.76 / NIH/UT8656)</name>
    <name type="common">Black yeast</name>
    <name type="synonym">Wangiella dermatitidis</name>
    <dbReference type="NCBI Taxonomy" id="858893"/>
    <lineage>
        <taxon>Eukaryota</taxon>
        <taxon>Fungi</taxon>
        <taxon>Dikarya</taxon>
        <taxon>Ascomycota</taxon>
        <taxon>Pezizomycotina</taxon>
        <taxon>Eurotiomycetes</taxon>
        <taxon>Chaetothyriomycetidae</taxon>
        <taxon>Chaetothyriales</taxon>
        <taxon>Herpotrichiellaceae</taxon>
        <taxon>Exophiala</taxon>
    </lineage>
</organism>
<reference evidence="2" key="1">
    <citation type="submission" date="2011-07" db="EMBL/GenBank/DDBJ databases">
        <title>The Genome Sequence of Exophiala (Wangiella) dermatitidis NIH/UT8656.</title>
        <authorList>
            <consortium name="The Broad Institute Genome Sequencing Platform"/>
            <person name="Cuomo C."/>
            <person name="Wang Z."/>
            <person name="Hunicke-Smith S."/>
            <person name="Szanislo P.J."/>
            <person name="Earl A."/>
            <person name="Young S.K."/>
            <person name="Zeng Q."/>
            <person name="Gargeya S."/>
            <person name="Fitzgerald M."/>
            <person name="Haas B."/>
            <person name="Abouelleil A."/>
            <person name="Alvarado L."/>
            <person name="Arachchi H.M."/>
            <person name="Berlin A."/>
            <person name="Brown A."/>
            <person name="Chapman S.B."/>
            <person name="Chen Z."/>
            <person name="Dunbar C."/>
            <person name="Freedman E."/>
            <person name="Gearin G."/>
            <person name="Gellesch M."/>
            <person name="Goldberg J."/>
            <person name="Griggs A."/>
            <person name="Gujja S."/>
            <person name="Heiman D."/>
            <person name="Howarth C."/>
            <person name="Larson L."/>
            <person name="Lui A."/>
            <person name="MacDonald P.J.P."/>
            <person name="Montmayeur A."/>
            <person name="Murphy C."/>
            <person name="Neiman D."/>
            <person name="Pearson M."/>
            <person name="Priest M."/>
            <person name="Roberts A."/>
            <person name="Saif S."/>
            <person name="Shea T."/>
            <person name="Shenoy N."/>
            <person name="Sisk P."/>
            <person name="Stolte C."/>
            <person name="Sykes S."/>
            <person name="Wortman J."/>
            <person name="Nusbaum C."/>
            <person name="Birren B."/>
        </authorList>
    </citation>
    <scope>NUCLEOTIDE SEQUENCE</scope>
    <source>
        <strain evidence="2">NIH/UT8656</strain>
    </source>
</reference>
<feature type="transmembrane region" description="Helical" evidence="1">
    <location>
        <begin position="83"/>
        <end position="103"/>
    </location>
</feature>
<keyword evidence="1" id="KW-0472">Membrane</keyword>
<name>H6BX36_EXODN</name>
<protein>
    <submittedName>
        <fullName evidence="2">Uncharacterized protein</fullName>
    </submittedName>
</protein>
<keyword evidence="3" id="KW-1185">Reference proteome</keyword>